<dbReference type="PRINTS" id="PR00507">
    <property type="entry name" value="N12N6MTFRASE"/>
</dbReference>
<keyword evidence="6" id="KW-1185">Reference proteome</keyword>
<comment type="caution">
    <text evidence="5">The sequence shown here is derived from an EMBL/GenBank/DDBJ whole genome shotgun (WGS) entry which is preliminary data.</text>
</comment>
<accession>A0ABT0UQ56</accession>
<organism evidence="5 6">
    <name type="scientific">Streptomyces albipurpureus</name>
    <dbReference type="NCBI Taxonomy" id="2897419"/>
    <lineage>
        <taxon>Bacteria</taxon>
        <taxon>Bacillati</taxon>
        <taxon>Actinomycetota</taxon>
        <taxon>Actinomycetes</taxon>
        <taxon>Kitasatosporales</taxon>
        <taxon>Streptomycetaceae</taxon>
        <taxon>Streptomyces</taxon>
    </lineage>
</organism>
<evidence type="ECO:0000256" key="1">
    <source>
        <dbReference type="ARBA" id="ARBA00022747"/>
    </source>
</evidence>
<feature type="compositionally biased region" description="Polar residues" evidence="3">
    <location>
        <begin position="579"/>
        <end position="588"/>
    </location>
</feature>
<dbReference type="InterPro" id="IPR029063">
    <property type="entry name" value="SAM-dependent_MTases_sf"/>
</dbReference>
<dbReference type="PANTHER" id="PTHR42998:SF1">
    <property type="entry name" value="TYPE I RESTRICTION ENZYME HINDI METHYLASE SUBUNIT"/>
    <property type="match status" value="1"/>
</dbReference>
<dbReference type="EMBL" id="JAMQAW010000023">
    <property type="protein sequence ID" value="MCM2390230.1"/>
    <property type="molecule type" value="Genomic_DNA"/>
</dbReference>
<dbReference type="InterPro" id="IPR052916">
    <property type="entry name" value="Type-I_RE_MTase_Subunit"/>
</dbReference>
<keyword evidence="1" id="KW-0680">Restriction system</keyword>
<feature type="domain" description="DNA methylase adenine-specific" evidence="4">
    <location>
        <begin position="173"/>
        <end position="469"/>
    </location>
</feature>
<keyword evidence="2" id="KW-0238">DNA-binding</keyword>
<dbReference type="Pfam" id="PF02384">
    <property type="entry name" value="N6_Mtase"/>
    <property type="match status" value="1"/>
</dbReference>
<dbReference type="Gene3D" id="3.40.50.150">
    <property type="entry name" value="Vaccinia Virus protein VP39"/>
    <property type="match status" value="1"/>
</dbReference>
<evidence type="ECO:0000313" key="6">
    <source>
        <dbReference type="Proteomes" id="UP001431429"/>
    </source>
</evidence>
<dbReference type="InterPro" id="IPR003356">
    <property type="entry name" value="DNA_methylase_A-5"/>
</dbReference>
<evidence type="ECO:0000313" key="5">
    <source>
        <dbReference type="EMBL" id="MCM2390230.1"/>
    </source>
</evidence>
<dbReference type="SUPFAM" id="SSF116734">
    <property type="entry name" value="DNA methylase specificity domain"/>
    <property type="match status" value="1"/>
</dbReference>
<dbReference type="Gene3D" id="3.90.220.20">
    <property type="entry name" value="DNA methylase specificity domains"/>
    <property type="match status" value="1"/>
</dbReference>
<protein>
    <submittedName>
        <fullName evidence="5">N-6 DNA methylase</fullName>
    </submittedName>
</protein>
<feature type="region of interest" description="Disordered" evidence="3">
    <location>
        <begin position="565"/>
        <end position="589"/>
    </location>
</feature>
<dbReference type="Proteomes" id="UP001431429">
    <property type="component" value="Unassembled WGS sequence"/>
</dbReference>
<dbReference type="InterPro" id="IPR044946">
    <property type="entry name" value="Restrct_endonuc_typeI_TRD_sf"/>
</dbReference>
<evidence type="ECO:0000256" key="2">
    <source>
        <dbReference type="ARBA" id="ARBA00023125"/>
    </source>
</evidence>
<dbReference type="GO" id="GO:0008168">
    <property type="term" value="F:methyltransferase activity"/>
    <property type="evidence" value="ECO:0007669"/>
    <property type="project" value="UniProtKB-KW"/>
</dbReference>
<name>A0ABT0UQ56_9ACTN</name>
<evidence type="ECO:0000256" key="3">
    <source>
        <dbReference type="SAM" id="MobiDB-lite"/>
    </source>
</evidence>
<reference evidence="5" key="1">
    <citation type="submission" date="2022-06" db="EMBL/GenBank/DDBJ databases">
        <title>Genome public.</title>
        <authorList>
            <person name="Sun Q."/>
        </authorList>
    </citation>
    <scope>NUCLEOTIDE SEQUENCE</scope>
    <source>
        <strain evidence="5">CWNU-1</strain>
    </source>
</reference>
<dbReference type="SUPFAM" id="SSF53335">
    <property type="entry name" value="S-adenosyl-L-methionine-dependent methyltransferases"/>
    <property type="match status" value="1"/>
</dbReference>
<gene>
    <name evidence="5" type="ORF">NBG84_18365</name>
</gene>
<sequence length="723" mass="76267">MPENASEVTAAGIARLAGVGRAAVSNWRRRHPDFPKPVGGTETSPSFALADVEHWLRTQGKLAEVPLRERVWQQLADHPATIATALVQAGCALLLVRERPTSWQELAALSDERMGELLPTALERTLTARFGEDRAPLLHRLNGPHGPGGHPVSASVPLLRSVAELALELGPRHTYEFLLGRFLDVNLRQYTLTPPGPAALMVDIAAIGAGATVLDPAVGAGNLLCAAAADTGKAAPAALYAQDLDPDLTALTALRLALLGDAAIRARSADTLRTDAFPDATVDAVLCHPPFNERNWGHDELAYDPRWEYGFPARTESELAWVQHALARLRPGGTAVLLMPPAAASRRSGRRIRAGLLRRSALRAVIALPAGAAPPYGIPLHLWVLRKPEPARAPAPELLFVDTAELAGTGGGRDKLDWQAVHNAVLDAWHRFGDPTSAPPPADRGGVGRAVPVIELLDDDVDLAPARHVPPAASGADADDLLLVRGRLTDTLRLTAELTPAPAVTGQPAPWPATTLGELARAGALTIRAGSVPATAVAGTVLGTVQPAPGVPVATASLVLTEQDVLTGSPPSGPLPEQPSDQAATTEGNVEPVRVEAGDVVVPVLGGGSVVRVVDETTAGAALGRNLQLLRPDPAALDPWFLAGFLRATANTRQASSYASTATRLDVRRLQLPRISLADQHRYGERFRALSTFEDALRLAGRLGEQLVQGLYDGLTQGTVRPE</sequence>
<keyword evidence="5" id="KW-0489">Methyltransferase</keyword>
<keyword evidence="5" id="KW-0808">Transferase</keyword>
<dbReference type="PANTHER" id="PTHR42998">
    <property type="entry name" value="TYPE I RESTRICTION ENZYME HINDVIIP M PROTEIN-RELATED"/>
    <property type="match status" value="1"/>
</dbReference>
<dbReference type="RefSeq" id="WP_250920557.1">
    <property type="nucleotide sequence ID" value="NZ_JAMQAW010000023.1"/>
</dbReference>
<evidence type="ECO:0000259" key="4">
    <source>
        <dbReference type="Pfam" id="PF02384"/>
    </source>
</evidence>
<dbReference type="GO" id="GO:0032259">
    <property type="term" value="P:methylation"/>
    <property type="evidence" value="ECO:0007669"/>
    <property type="project" value="UniProtKB-KW"/>
</dbReference>
<proteinExistence type="predicted"/>